<feature type="transmembrane region" description="Helical" evidence="6">
    <location>
        <begin position="725"/>
        <end position="743"/>
    </location>
</feature>
<dbReference type="PANTHER" id="PTHR47804:SF3">
    <property type="entry name" value="PROTEIN BRE4"/>
    <property type="match status" value="1"/>
</dbReference>
<evidence type="ECO:0000313" key="9">
    <source>
        <dbReference type="Proteomes" id="UP000002195"/>
    </source>
</evidence>
<dbReference type="GeneID" id="8618081"/>
<dbReference type="InterPro" id="IPR052430">
    <property type="entry name" value="IVT-Associated"/>
</dbReference>
<evidence type="ECO:0000256" key="6">
    <source>
        <dbReference type="SAM" id="Phobius"/>
    </source>
</evidence>
<proteinExistence type="predicted"/>
<dbReference type="Pfam" id="PF13515">
    <property type="entry name" value="FUSC_2"/>
    <property type="match status" value="1"/>
</dbReference>
<keyword evidence="2 6" id="KW-0812">Transmembrane</keyword>
<reference evidence="8 9" key="1">
    <citation type="journal article" date="2005" name="Nature">
        <title>The genome of the social amoeba Dictyostelium discoideum.</title>
        <authorList>
            <consortium name="The Dictyostelium discoideum Sequencing Consortium"/>
            <person name="Eichinger L."/>
            <person name="Pachebat J.A."/>
            <person name="Glockner G."/>
            <person name="Rajandream M.A."/>
            <person name="Sucgang R."/>
            <person name="Berriman M."/>
            <person name="Song J."/>
            <person name="Olsen R."/>
            <person name="Szafranski K."/>
            <person name="Xu Q."/>
            <person name="Tunggal B."/>
            <person name="Kummerfeld S."/>
            <person name="Madera M."/>
            <person name="Konfortov B.A."/>
            <person name="Rivero F."/>
            <person name="Bankier A.T."/>
            <person name="Lehmann R."/>
            <person name="Hamlin N."/>
            <person name="Davies R."/>
            <person name="Gaudet P."/>
            <person name="Fey P."/>
            <person name="Pilcher K."/>
            <person name="Chen G."/>
            <person name="Saunders D."/>
            <person name="Sodergren E."/>
            <person name="Davis P."/>
            <person name="Kerhornou A."/>
            <person name="Nie X."/>
            <person name="Hall N."/>
            <person name="Anjard C."/>
            <person name="Hemphill L."/>
            <person name="Bason N."/>
            <person name="Farbrother P."/>
            <person name="Desany B."/>
            <person name="Just E."/>
            <person name="Morio T."/>
            <person name="Rost R."/>
            <person name="Churcher C."/>
            <person name="Cooper J."/>
            <person name="Haydock S."/>
            <person name="van Driessche N."/>
            <person name="Cronin A."/>
            <person name="Goodhead I."/>
            <person name="Muzny D."/>
            <person name="Mourier T."/>
            <person name="Pain A."/>
            <person name="Lu M."/>
            <person name="Harper D."/>
            <person name="Lindsay R."/>
            <person name="Hauser H."/>
            <person name="James K."/>
            <person name="Quiles M."/>
            <person name="Madan Babu M."/>
            <person name="Saito T."/>
            <person name="Buchrieser C."/>
            <person name="Wardroper A."/>
            <person name="Felder M."/>
            <person name="Thangavelu M."/>
            <person name="Johnson D."/>
            <person name="Knights A."/>
            <person name="Loulseged H."/>
            <person name="Mungall K."/>
            <person name="Oliver K."/>
            <person name="Price C."/>
            <person name="Quail M.A."/>
            <person name="Urushihara H."/>
            <person name="Hernandez J."/>
            <person name="Rabbinowitsch E."/>
            <person name="Steffen D."/>
            <person name="Sanders M."/>
            <person name="Ma J."/>
            <person name="Kohara Y."/>
            <person name="Sharp S."/>
            <person name="Simmonds M."/>
            <person name="Spiegler S."/>
            <person name="Tivey A."/>
            <person name="Sugano S."/>
            <person name="White B."/>
            <person name="Walker D."/>
            <person name="Woodward J."/>
            <person name="Winckler T."/>
            <person name="Tanaka Y."/>
            <person name="Shaulsky G."/>
            <person name="Schleicher M."/>
            <person name="Weinstock G."/>
            <person name="Rosenthal A."/>
            <person name="Cox E.C."/>
            <person name="Chisholm R.L."/>
            <person name="Gibbs R."/>
            <person name="Loomis W.F."/>
            <person name="Platzer M."/>
            <person name="Kay R.R."/>
            <person name="Williams J."/>
            <person name="Dear P.H."/>
            <person name="Noegel A.A."/>
            <person name="Barrell B."/>
            <person name="Kuspa A."/>
        </authorList>
    </citation>
    <scope>NUCLEOTIDE SEQUENCE [LARGE SCALE GENOMIC DNA]</scope>
    <source>
        <strain evidence="8 9">AX4</strain>
    </source>
</reference>
<protein>
    <recommendedName>
        <fullName evidence="7">Integral membrane bound transporter domain-containing protein</fullName>
    </recommendedName>
</protein>
<dbReference type="SMR" id="Q55AR9"/>
<dbReference type="EMBL" id="AAFI02000006">
    <property type="protein sequence ID" value="EAL71583.1"/>
    <property type="molecule type" value="Genomic_DNA"/>
</dbReference>
<dbReference type="dictyBase" id="DDB_G0271786"/>
<dbReference type="Proteomes" id="UP000002195">
    <property type="component" value="Unassembled WGS sequence"/>
</dbReference>
<evidence type="ECO:0000256" key="2">
    <source>
        <dbReference type="ARBA" id="ARBA00022692"/>
    </source>
</evidence>
<feature type="transmembrane region" description="Helical" evidence="6">
    <location>
        <begin position="545"/>
        <end position="566"/>
    </location>
</feature>
<dbReference type="PhylomeDB" id="Q55AR9"/>
<evidence type="ECO:0000256" key="3">
    <source>
        <dbReference type="ARBA" id="ARBA00022989"/>
    </source>
</evidence>
<dbReference type="PANTHER" id="PTHR47804">
    <property type="entry name" value="60S RIBOSOMAL PROTEIN L19"/>
    <property type="match status" value="1"/>
</dbReference>
<dbReference type="OMA" id="FHISLAV"/>
<feature type="transmembrane region" description="Helical" evidence="6">
    <location>
        <begin position="20"/>
        <end position="40"/>
    </location>
</feature>
<feature type="domain" description="Integral membrane bound transporter" evidence="7">
    <location>
        <begin position="666"/>
        <end position="793"/>
    </location>
</feature>
<evidence type="ECO:0000313" key="8">
    <source>
        <dbReference type="EMBL" id="EAL71583.1"/>
    </source>
</evidence>
<name>Q55AR9_DICDI</name>
<dbReference type="AlphaFoldDB" id="Q55AR9"/>
<evidence type="ECO:0000259" key="7">
    <source>
        <dbReference type="Pfam" id="PF13515"/>
    </source>
</evidence>
<feature type="transmembrane region" description="Helical" evidence="6">
    <location>
        <begin position="695"/>
        <end position="719"/>
    </location>
</feature>
<dbReference type="KEGG" id="ddi:DDB_G0271786"/>
<dbReference type="InterPro" id="IPR049453">
    <property type="entry name" value="Memb_transporter_dom"/>
</dbReference>
<organism evidence="8 9">
    <name type="scientific">Dictyostelium discoideum</name>
    <name type="common">Social amoeba</name>
    <dbReference type="NCBI Taxonomy" id="44689"/>
    <lineage>
        <taxon>Eukaryota</taxon>
        <taxon>Amoebozoa</taxon>
        <taxon>Evosea</taxon>
        <taxon>Eumycetozoa</taxon>
        <taxon>Dictyostelia</taxon>
        <taxon>Dictyosteliales</taxon>
        <taxon>Dictyosteliaceae</taxon>
        <taxon>Dictyostelium</taxon>
    </lineage>
</organism>
<feature type="coiled-coil region" evidence="5">
    <location>
        <begin position="572"/>
        <end position="608"/>
    </location>
</feature>
<dbReference type="eggNOG" id="ENOG502RGZJ">
    <property type="taxonomic scope" value="Eukaryota"/>
</dbReference>
<evidence type="ECO:0000256" key="1">
    <source>
        <dbReference type="ARBA" id="ARBA00004141"/>
    </source>
</evidence>
<dbReference type="HOGENOM" id="CLU_286272_0_0_1"/>
<feature type="transmembrane region" description="Helical" evidence="6">
    <location>
        <begin position="159"/>
        <end position="185"/>
    </location>
</feature>
<dbReference type="FunCoup" id="Q55AR9">
    <property type="interactions" value="744"/>
</dbReference>
<evidence type="ECO:0000256" key="4">
    <source>
        <dbReference type="ARBA" id="ARBA00023136"/>
    </source>
</evidence>
<feature type="transmembrane region" description="Helical" evidence="6">
    <location>
        <begin position="80"/>
        <end position="98"/>
    </location>
</feature>
<sequence length="1163" mass="137145">MKNFKYLFKVISKRQSGETYKTITFYSCFISFTICLSLFLEIFKFSREFFEFPYIIIYVTLFTSTIVSSSDSFNVILKTAFEMMISCIVGDIVAYTIFSIFFNHLWISIFLYMLFILITSGIFLSSKNDKLNWTIGKRMYFEIFSLLYVVRSPTRSPIIFLKAGLASIITLLLVTIGCLILNPFFSSELFLRTSVKILHRSHQCNKSLLRQLELKTINEFKISPKRKSHKKIIKNIHSRLSNSLSNLPNLSQINNNNNNSISLSNYEIEINNNNNKILVLTPKSKKKKEKKLFENEKKKILIENSNLIIEGFREKFIKYNVKYSKNLNMLSTYLKECDQEFWNKDLVSHFNQLAILLEKNHNMINSMQISIDKDISNPSCHFLLPLIPFINIIINHSSNIFTIMENQILGNYRISKTKLKIKIFLKKFKKLFNNNNNKNNKDGDEDEDDDEIDLNKINYKKSLNYSQERILKYFKRIEKVEMEMCKEYSKIEITNDLLHLEEDSQCEISRIHFFVNLLTSFTKQQKELSTIVYTMSRCLYRQNRIYHFEMFLLILCWFLNFPKFLYCKFKIFLKNRKQNKKLKKQRKKQKQEDEYEEDEEDKEEEVENNYLFNFKNRKNEIKLKIKNNFNYLISIIFCKWKFTIKFTILLSIFSIGYYEILTRSYFILFQNSSWFVVTFLYVASPSVGASGFYCCMRFFGTLLGVFSAYVVGVLFSLADSDGTKGLAYIALTFTLVFSIHFFVRGKPIQSFGNFFILSYATITFPEYTQDHALIITTLLRAFHISLAVFVIMLSSILILPYYDHRELEINLLDISIKQLEAFKSIFNHNSHWFDINNNRNIDDLTSISTVSSMIMIPKEIFQETMRPIFLEIRSLITNQRSLMFNSRFELLFNKQKYKDLKSLLNNISSEYMVLVGSEFIIDNCQEDGNDSYHNHHHHHHHNSKNYDQTNFLLDVKSLLLPKFNYLIKELDECRKSIEEIKSIKIQKKSQRYQNETTTVFRNDNSKQLIKQMYNDYHFLISKHPKAMKYSFCVHQLGCLIYTFDLFINLMSNITKYIWSITKTILIERKDSNYLYNNNLNSLDNLVTMSNSSINSSKNINNNNNSTCIDSSTFTSSSSDNNSEDLIIPINRSQFIRHTSIGGTEYNNMSTLNRVSNCLNIPMN</sequence>
<dbReference type="GO" id="GO:0016020">
    <property type="term" value="C:membrane"/>
    <property type="evidence" value="ECO:0007669"/>
    <property type="project" value="UniProtKB-SubCell"/>
</dbReference>
<feature type="transmembrane region" description="Helical" evidence="6">
    <location>
        <begin position="631"/>
        <end position="658"/>
    </location>
</feature>
<dbReference type="VEuPathDB" id="AmoebaDB:DDB_G0271786"/>
<keyword evidence="4 6" id="KW-0472">Membrane</keyword>
<evidence type="ECO:0000256" key="5">
    <source>
        <dbReference type="SAM" id="Coils"/>
    </source>
</evidence>
<gene>
    <name evidence="8" type="ORF">DDB_G0271786</name>
</gene>
<feature type="transmembrane region" description="Helical" evidence="6">
    <location>
        <begin position="52"/>
        <end position="68"/>
    </location>
</feature>
<dbReference type="RefSeq" id="XP_645453.1">
    <property type="nucleotide sequence ID" value="XM_640361.1"/>
</dbReference>
<feature type="transmembrane region" description="Helical" evidence="6">
    <location>
        <begin position="104"/>
        <end position="124"/>
    </location>
</feature>
<feature type="transmembrane region" description="Helical" evidence="6">
    <location>
        <begin position="781"/>
        <end position="802"/>
    </location>
</feature>
<comment type="caution">
    <text evidence="8">The sequence shown here is derived from an EMBL/GenBank/DDBJ whole genome shotgun (WGS) entry which is preliminary data.</text>
</comment>
<keyword evidence="9" id="KW-1185">Reference proteome</keyword>
<comment type="subcellular location">
    <subcellularLocation>
        <location evidence="1">Membrane</location>
        <topology evidence="1">Multi-pass membrane protein</topology>
    </subcellularLocation>
</comment>
<keyword evidence="3 6" id="KW-1133">Transmembrane helix</keyword>
<accession>Q55AR9</accession>
<keyword evidence="5" id="KW-0175">Coiled coil</keyword>
<dbReference type="InParanoid" id="Q55AR9"/>
<dbReference type="PaxDb" id="44689-DDB0216896"/>